<name>A0A6P2G2S6_9BURK</name>
<dbReference type="EMBL" id="CABVLY010000002">
    <property type="protein sequence ID" value="VVU47988.1"/>
    <property type="molecule type" value="Genomic_DNA"/>
</dbReference>
<reference evidence="2 5" key="2">
    <citation type="submission" date="2021-02" db="EMBL/GenBank/DDBJ databases">
        <title>Draft genome of the type strains Burkholderia anthina DSM16086.</title>
        <authorList>
            <person name="Hertel R."/>
            <person name="Meissner J."/>
            <person name="Poehlein A."/>
            <person name="Daniel R."/>
            <person name="Commichau F.M."/>
        </authorList>
    </citation>
    <scope>NUCLEOTIDE SEQUENCE [LARGE SCALE GENOMIC DNA]</scope>
    <source>
        <strain evidence="2 5">DSM 16086</strain>
    </source>
</reference>
<keyword evidence="1" id="KW-0472">Membrane</keyword>
<proteinExistence type="predicted"/>
<reference evidence="3 4" key="1">
    <citation type="submission" date="2019-09" db="EMBL/GenBank/DDBJ databases">
        <authorList>
            <person name="Depoorter E."/>
        </authorList>
    </citation>
    <scope>NUCLEOTIDE SEQUENCE [LARGE SCALE GENOMIC DNA]</scope>
    <source>
        <strain evidence="3">LMG 20980</strain>
    </source>
</reference>
<protein>
    <submittedName>
        <fullName evidence="3">Uncharacterized protein</fullName>
    </submittedName>
</protein>
<accession>A0A6P2G2S6</accession>
<feature type="transmembrane region" description="Helical" evidence="1">
    <location>
        <begin position="22"/>
        <end position="43"/>
    </location>
</feature>
<keyword evidence="1" id="KW-0812">Transmembrane</keyword>
<evidence type="ECO:0000256" key="1">
    <source>
        <dbReference type="SAM" id="Phobius"/>
    </source>
</evidence>
<evidence type="ECO:0000313" key="2">
    <source>
        <dbReference type="EMBL" id="MBM2765426.1"/>
    </source>
</evidence>
<dbReference type="AlphaFoldDB" id="A0A6P2G2S6"/>
<keyword evidence="5" id="KW-1185">Reference proteome</keyword>
<dbReference type="RefSeq" id="WP_174925149.1">
    <property type="nucleotide sequence ID" value="NZ_CABVLY010000002.1"/>
</dbReference>
<evidence type="ECO:0000313" key="3">
    <source>
        <dbReference type="EMBL" id="VVU47988.1"/>
    </source>
</evidence>
<organism evidence="3 4">
    <name type="scientific">Burkholderia anthina</name>
    <dbReference type="NCBI Taxonomy" id="179879"/>
    <lineage>
        <taxon>Bacteria</taxon>
        <taxon>Pseudomonadati</taxon>
        <taxon>Pseudomonadota</taxon>
        <taxon>Betaproteobacteria</taxon>
        <taxon>Burkholderiales</taxon>
        <taxon>Burkholderiaceae</taxon>
        <taxon>Burkholderia</taxon>
        <taxon>Burkholderia cepacia complex</taxon>
    </lineage>
</organism>
<gene>
    <name evidence="3" type="ORF">BAN20980_00682</name>
    <name evidence="2" type="ORF">JQK92_03200</name>
</gene>
<dbReference type="Proteomes" id="UP000755577">
    <property type="component" value="Unassembled WGS sequence"/>
</dbReference>
<sequence length="417" mass="45935">MPIDFDKLPPEKPVPDRPPSRLVWTIVFFVIVLAGIFAVLLLWPKGESTQSLWFRICITVYPVGVATFVVLRRYSVFEGRRLDAIAWNEAREKYLNRVFEGASHPLALVAAAYRFTSDAKDDGFDKLLGGSIKLEPRIALKHDAPPVNARWFDQPETDEDGNRFNSDDERQRHVREWVFGALISDVAGAIRALPSELSLAIQLELPGVANLDEALASWDKQWAKSDLQPLKAEVAHDSPDLMALDAWLDRINQTRDQEARLLVFVRLNPVLQTLPPDGSAEAGVALLVVPEPMQRRFKIDSIARLHRPNDTDNCPADVALARALRWGRMEPSALSRIWQCALDPASTNAVTAAAVKADIAARVANIDYMVGHAGEVASWLGAACAAKAVARDGTPQLLATTGKTGVCFSVLRNGDPQ</sequence>
<evidence type="ECO:0000313" key="5">
    <source>
        <dbReference type="Proteomes" id="UP000755577"/>
    </source>
</evidence>
<dbReference type="EMBL" id="JAFCIQ010000002">
    <property type="protein sequence ID" value="MBM2765426.1"/>
    <property type="molecule type" value="Genomic_DNA"/>
</dbReference>
<keyword evidence="1" id="KW-1133">Transmembrane helix</keyword>
<feature type="transmembrane region" description="Helical" evidence="1">
    <location>
        <begin position="52"/>
        <end position="71"/>
    </location>
</feature>
<dbReference type="Proteomes" id="UP000494201">
    <property type="component" value="Unassembled WGS sequence"/>
</dbReference>
<evidence type="ECO:0000313" key="4">
    <source>
        <dbReference type="Proteomes" id="UP000494201"/>
    </source>
</evidence>
<dbReference type="GeneID" id="56498711"/>